<comment type="caution">
    <text evidence="6">The sequence shown here is derived from an EMBL/GenBank/DDBJ whole genome shotgun (WGS) entry which is preliminary data.</text>
</comment>
<reference evidence="6 7" key="1">
    <citation type="submission" date="2013-01" db="EMBL/GenBank/DDBJ databases">
        <title>Whole genome shotgun sequence of Gordonia soli NBRC 108243.</title>
        <authorList>
            <person name="Isaki-Nakamura S."/>
            <person name="Hosoyama A."/>
            <person name="Tsuchikane K."/>
            <person name="Ando Y."/>
            <person name="Baba S."/>
            <person name="Ohji S."/>
            <person name="Hamada M."/>
            <person name="Tamura T."/>
            <person name="Yamazoe A."/>
            <person name="Yamazaki S."/>
            <person name="Fujita N."/>
        </authorList>
    </citation>
    <scope>NUCLEOTIDE SEQUENCE [LARGE SCALE GENOMIC DNA]</scope>
    <source>
        <strain evidence="6 7">NBRC 108243</strain>
    </source>
</reference>
<evidence type="ECO:0000256" key="1">
    <source>
        <dbReference type="ARBA" id="ARBA00023015"/>
    </source>
</evidence>
<dbReference type="InterPro" id="IPR036271">
    <property type="entry name" value="Tet_transcr_reg_TetR-rel_C_sf"/>
</dbReference>
<proteinExistence type="predicted"/>
<dbReference type="EMBL" id="BANX01000005">
    <property type="protein sequence ID" value="GAC67133.1"/>
    <property type="molecule type" value="Genomic_DNA"/>
</dbReference>
<dbReference type="STRING" id="1223545.GS4_05_03470"/>
<dbReference type="SUPFAM" id="SSF48498">
    <property type="entry name" value="Tetracyclin repressor-like, C-terminal domain"/>
    <property type="match status" value="1"/>
</dbReference>
<keyword evidence="2 4" id="KW-0238">DNA-binding</keyword>
<dbReference type="SUPFAM" id="SSF46689">
    <property type="entry name" value="Homeodomain-like"/>
    <property type="match status" value="1"/>
</dbReference>
<keyword evidence="7" id="KW-1185">Reference proteome</keyword>
<dbReference type="PANTHER" id="PTHR30055">
    <property type="entry name" value="HTH-TYPE TRANSCRIPTIONAL REGULATOR RUTR"/>
    <property type="match status" value="1"/>
</dbReference>
<evidence type="ECO:0000256" key="3">
    <source>
        <dbReference type="ARBA" id="ARBA00023163"/>
    </source>
</evidence>
<evidence type="ECO:0000313" key="7">
    <source>
        <dbReference type="Proteomes" id="UP000011666"/>
    </source>
</evidence>
<dbReference type="PROSITE" id="PS50977">
    <property type="entry name" value="HTH_TETR_2"/>
    <property type="match status" value="1"/>
</dbReference>
<protein>
    <submittedName>
        <fullName evidence="6">Putative transcriptional regulator</fullName>
    </submittedName>
</protein>
<dbReference type="GO" id="GO:0003700">
    <property type="term" value="F:DNA-binding transcription factor activity"/>
    <property type="evidence" value="ECO:0007669"/>
    <property type="project" value="TreeGrafter"/>
</dbReference>
<sequence>MIADDGYSKASLARIARHAGISKGVISYHFDGKEELMTQVVIQLFVSGGEFMGPRIAAETTPRAQLHAYLESNLEYIDANRRYIATMTDIVVNLRDADGRLRFEGGEDEEAIIGPLVDILERGQQAGELGEFDARVMALQIRDAIDGVAGRVARNGDFDIAPYAAQLITNFERATGAV</sequence>
<dbReference type="InterPro" id="IPR009057">
    <property type="entry name" value="Homeodomain-like_sf"/>
</dbReference>
<dbReference type="InterPro" id="IPR001647">
    <property type="entry name" value="HTH_TetR"/>
</dbReference>
<dbReference type="InterPro" id="IPR023772">
    <property type="entry name" value="DNA-bd_HTH_TetR-type_CS"/>
</dbReference>
<keyword evidence="1" id="KW-0805">Transcription regulation</keyword>
<dbReference type="AlphaFoldDB" id="M0QEW0"/>
<dbReference type="Gene3D" id="1.10.357.10">
    <property type="entry name" value="Tetracycline Repressor, domain 2"/>
    <property type="match status" value="1"/>
</dbReference>
<accession>M0QEW0</accession>
<dbReference type="PANTHER" id="PTHR30055:SF234">
    <property type="entry name" value="HTH-TYPE TRANSCRIPTIONAL REGULATOR BETI"/>
    <property type="match status" value="1"/>
</dbReference>
<evidence type="ECO:0000256" key="2">
    <source>
        <dbReference type="ARBA" id="ARBA00023125"/>
    </source>
</evidence>
<dbReference type="Gene3D" id="1.10.10.60">
    <property type="entry name" value="Homeodomain-like"/>
    <property type="match status" value="1"/>
</dbReference>
<dbReference type="PROSITE" id="PS01081">
    <property type="entry name" value="HTH_TETR_1"/>
    <property type="match status" value="1"/>
</dbReference>
<dbReference type="Proteomes" id="UP000011666">
    <property type="component" value="Unassembled WGS sequence"/>
</dbReference>
<feature type="domain" description="HTH tetR-type" evidence="5">
    <location>
        <begin position="1"/>
        <end position="48"/>
    </location>
</feature>
<dbReference type="GO" id="GO:0000976">
    <property type="term" value="F:transcription cis-regulatory region binding"/>
    <property type="evidence" value="ECO:0007669"/>
    <property type="project" value="TreeGrafter"/>
</dbReference>
<feature type="DNA-binding region" description="H-T-H motif" evidence="4">
    <location>
        <begin position="11"/>
        <end position="30"/>
    </location>
</feature>
<organism evidence="6 7">
    <name type="scientific">Gordonia soli NBRC 108243</name>
    <dbReference type="NCBI Taxonomy" id="1223545"/>
    <lineage>
        <taxon>Bacteria</taxon>
        <taxon>Bacillati</taxon>
        <taxon>Actinomycetota</taxon>
        <taxon>Actinomycetes</taxon>
        <taxon>Mycobacteriales</taxon>
        <taxon>Gordoniaceae</taxon>
        <taxon>Gordonia</taxon>
    </lineage>
</organism>
<keyword evidence="3" id="KW-0804">Transcription</keyword>
<evidence type="ECO:0000313" key="6">
    <source>
        <dbReference type="EMBL" id="GAC67133.1"/>
    </source>
</evidence>
<dbReference type="eggNOG" id="COG1309">
    <property type="taxonomic scope" value="Bacteria"/>
</dbReference>
<dbReference type="InterPro" id="IPR050109">
    <property type="entry name" value="HTH-type_TetR-like_transc_reg"/>
</dbReference>
<evidence type="ECO:0000259" key="5">
    <source>
        <dbReference type="PROSITE" id="PS50977"/>
    </source>
</evidence>
<name>M0QEW0_9ACTN</name>
<gene>
    <name evidence="6" type="ORF">GS4_05_03470</name>
</gene>
<evidence type="ECO:0000256" key="4">
    <source>
        <dbReference type="PROSITE-ProRule" id="PRU00335"/>
    </source>
</evidence>
<dbReference type="Pfam" id="PF00440">
    <property type="entry name" value="TetR_N"/>
    <property type="match status" value="1"/>
</dbReference>